<dbReference type="Pfam" id="PF07690">
    <property type="entry name" value="MFS_1"/>
    <property type="match status" value="1"/>
</dbReference>
<feature type="transmembrane region" description="Helical" evidence="7">
    <location>
        <begin position="344"/>
        <end position="366"/>
    </location>
</feature>
<keyword evidence="3 7" id="KW-0812">Transmembrane</keyword>
<dbReference type="Proteomes" id="UP001152795">
    <property type="component" value="Unassembled WGS sequence"/>
</dbReference>
<evidence type="ECO:0000256" key="1">
    <source>
        <dbReference type="ARBA" id="ARBA00004141"/>
    </source>
</evidence>
<dbReference type="PANTHER" id="PTHR23506:SF26">
    <property type="entry name" value="MFS-TYPE TRANSPORTER SLC18B1"/>
    <property type="match status" value="1"/>
</dbReference>
<dbReference type="PROSITE" id="PS50850">
    <property type="entry name" value="MFS"/>
    <property type="match status" value="1"/>
</dbReference>
<feature type="transmembrane region" description="Helical" evidence="7">
    <location>
        <begin position="41"/>
        <end position="64"/>
    </location>
</feature>
<feature type="transmembrane region" description="Helical" evidence="7">
    <location>
        <begin position="173"/>
        <end position="194"/>
    </location>
</feature>
<dbReference type="AlphaFoldDB" id="A0A6S7HWP9"/>
<feature type="transmembrane region" description="Helical" evidence="7">
    <location>
        <begin position="415"/>
        <end position="439"/>
    </location>
</feature>
<name>A0A6S7HWP9_PARCT</name>
<dbReference type="InterPro" id="IPR011701">
    <property type="entry name" value="MFS"/>
</dbReference>
<evidence type="ECO:0000256" key="4">
    <source>
        <dbReference type="ARBA" id="ARBA00022989"/>
    </source>
</evidence>
<dbReference type="PANTHER" id="PTHR23506">
    <property type="entry name" value="GH10249P"/>
    <property type="match status" value="1"/>
</dbReference>
<dbReference type="OrthoDB" id="497880at2759"/>
<evidence type="ECO:0000256" key="3">
    <source>
        <dbReference type="ARBA" id="ARBA00022692"/>
    </source>
</evidence>
<comment type="caution">
    <text evidence="8">The sequence shown here is derived from an EMBL/GenBank/DDBJ whole genome shotgun (WGS) entry which is preliminary data.</text>
</comment>
<evidence type="ECO:0000256" key="5">
    <source>
        <dbReference type="ARBA" id="ARBA00023136"/>
    </source>
</evidence>
<dbReference type="GO" id="GO:0016020">
    <property type="term" value="C:membrane"/>
    <property type="evidence" value="ECO:0007669"/>
    <property type="project" value="UniProtKB-SubCell"/>
</dbReference>
<feature type="transmembrane region" description="Helical" evidence="7">
    <location>
        <begin position="378"/>
        <end position="403"/>
    </location>
</feature>
<dbReference type="GO" id="GO:0022857">
    <property type="term" value="F:transmembrane transporter activity"/>
    <property type="evidence" value="ECO:0007669"/>
    <property type="project" value="InterPro"/>
</dbReference>
<gene>
    <name evidence="8" type="ORF">PACLA_8A049694</name>
</gene>
<evidence type="ECO:0000256" key="2">
    <source>
        <dbReference type="ARBA" id="ARBA00022448"/>
    </source>
</evidence>
<keyword evidence="4 7" id="KW-1133">Transmembrane helix</keyword>
<feature type="compositionally biased region" description="Polar residues" evidence="6">
    <location>
        <begin position="448"/>
        <end position="458"/>
    </location>
</feature>
<accession>A0A6S7HWP9</accession>
<feature type="transmembrane region" description="Helical" evidence="7">
    <location>
        <begin position="287"/>
        <end position="309"/>
    </location>
</feature>
<feature type="transmembrane region" description="Helical" evidence="7">
    <location>
        <begin position="244"/>
        <end position="267"/>
    </location>
</feature>
<comment type="subcellular location">
    <subcellularLocation>
        <location evidence="1">Membrane</location>
        <topology evidence="1">Multi-pass membrane protein</topology>
    </subcellularLocation>
</comment>
<dbReference type="Gene3D" id="1.20.1250.20">
    <property type="entry name" value="MFS general substrate transporter like domains"/>
    <property type="match status" value="2"/>
</dbReference>
<evidence type="ECO:0000256" key="7">
    <source>
        <dbReference type="SAM" id="Phobius"/>
    </source>
</evidence>
<dbReference type="InterPro" id="IPR020846">
    <property type="entry name" value="MFS_dom"/>
</dbReference>
<keyword evidence="2" id="KW-0813">Transport</keyword>
<evidence type="ECO:0000313" key="8">
    <source>
        <dbReference type="EMBL" id="CAB3998831.1"/>
    </source>
</evidence>
<feature type="transmembrane region" description="Helical" evidence="7">
    <location>
        <begin position="76"/>
        <end position="99"/>
    </location>
</feature>
<evidence type="ECO:0000313" key="9">
    <source>
        <dbReference type="Proteomes" id="UP001152795"/>
    </source>
</evidence>
<feature type="transmembrane region" description="Helical" evidence="7">
    <location>
        <begin position="316"/>
        <end position="338"/>
    </location>
</feature>
<evidence type="ECO:0000256" key="6">
    <source>
        <dbReference type="SAM" id="MobiDB-lite"/>
    </source>
</evidence>
<keyword evidence="9" id="KW-1185">Reference proteome</keyword>
<organism evidence="8 9">
    <name type="scientific">Paramuricea clavata</name>
    <name type="common">Red gorgonian</name>
    <name type="synonym">Violescent sea-whip</name>
    <dbReference type="NCBI Taxonomy" id="317549"/>
    <lineage>
        <taxon>Eukaryota</taxon>
        <taxon>Metazoa</taxon>
        <taxon>Cnidaria</taxon>
        <taxon>Anthozoa</taxon>
        <taxon>Octocorallia</taxon>
        <taxon>Malacalcyonacea</taxon>
        <taxon>Plexauridae</taxon>
        <taxon>Paramuricea</taxon>
    </lineage>
</organism>
<dbReference type="InterPro" id="IPR050930">
    <property type="entry name" value="MFS_Vesicular_Transporter"/>
</dbReference>
<feature type="transmembrane region" description="Helical" evidence="7">
    <location>
        <begin position="137"/>
        <end position="161"/>
    </location>
</feature>
<dbReference type="SUPFAM" id="SSF103473">
    <property type="entry name" value="MFS general substrate transporter"/>
    <property type="match status" value="1"/>
</dbReference>
<dbReference type="InterPro" id="IPR036259">
    <property type="entry name" value="MFS_trans_sf"/>
</dbReference>
<protein>
    <submittedName>
        <fullName evidence="8">MFS-type transporter SLC18B1-like isoform X1</fullName>
    </submittedName>
</protein>
<feature type="transmembrane region" description="Helical" evidence="7">
    <location>
        <begin position="200"/>
        <end position="224"/>
    </location>
</feature>
<sequence>MAEDDELLPSFSNSPLFGEAHREHLLSLYQKNPRHARRRPIVAMFAVVYFCISASYTVLAPFYPLTAKEKGANSDVVGLIFGMFALVNVFIAPLVGSWLPTIGVRFFLFSGILVIGVSEFLFGFLNKMPDGTVFITFSFVIRIFDGIGGAMAMTAAVAFLAQCFPDNVGSIMGGLEVFTGIGLTLGPLIGGVLYEYGGFGMPFFVLAGLILITLPVCICILPKVHQAAPSEEEGGKTKPSLWKFIKIPAFTIIAMSIVTGGMAIGVIEPTLAPHLKSQFNITSTTKIGLLFFMFCACYSLFAPLFGWIADKTNARWVMTFGSFLCTISLFLMGPVPFSFMPNKLWLTCVAMGLMGLSIGPMIVPAVSELENIVKARGFTLDLAVHGVVSGVFGAGFNFGAFIGPTLSGVFNQYLHFNWTCTVFGCILLLQSIFLLILTLSGSATLPKTKTPESTSVENNTHESETIQS</sequence>
<proteinExistence type="predicted"/>
<reference evidence="8" key="1">
    <citation type="submission" date="2020-04" db="EMBL/GenBank/DDBJ databases">
        <authorList>
            <person name="Alioto T."/>
            <person name="Alioto T."/>
            <person name="Gomez Garrido J."/>
        </authorList>
    </citation>
    <scope>NUCLEOTIDE SEQUENCE</scope>
    <source>
        <strain evidence="8">A484AB</strain>
    </source>
</reference>
<keyword evidence="5 7" id="KW-0472">Membrane</keyword>
<feature type="region of interest" description="Disordered" evidence="6">
    <location>
        <begin position="448"/>
        <end position="468"/>
    </location>
</feature>
<dbReference type="EMBL" id="CACRXK020003451">
    <property type="protein sequence ID" value="CAB3998831.1"/>
    <property type="molecule type" value="Genomic_DNA"/>
</dbReference>
<feature type="compositionally biased region" description="Basic and acidic residues" evidence="6">
    <location>
        <begin position="459"/>
        <end position="468"/>
    </location>
</feature>
<feature type="transmembrane region" description="Helical" evidence="7">
    <location>
        <begin position="106"/>
        <end position="125"/>
    </location>
</feature>